<keyword evidence="1" id="KW-0472">Membrane</keyword>
<keyword evidence="1" id="KW-1003">Cell membrane</keyword>
<feature type="domain" description="SnoaL-like" evidence="3">
    <location>
        <begin position="135"/>
        <end position="234"/>
    </location>
</feature>
<dbReference type="Pfam" id="PF01809">
    <property type="entry name" value="YidD"/>
    <property type="match status" value="1"/>
</dbReference>
<accession>A0ABS4DWB1</accession>
<dbReference type="NCBIfam" id="TIGR00278">
    <property type="entry name" value="membrane protein insertion efficiency factor YidD"/>
    <property type="match status" value="1"/>
</dbReference>
<dbReference type="EMBL" id="JAGGJU010000003">
    <property type="protein sequence ID" value="MBP1849975.1"/>
    <property type="molecule type" value="Genomic_DNA"/>
</dbReference>
<proteinExistence type="inferred from homology"/>
<dbReference type="Proteomes" id="UP000759443">
    <property type="component" value="Unassembled WGS sequence"/>
</dbReference>
<dbReference type="PANTHER" id="PTHR33383:SF1">
    <property type="entry name" value="MEMBRANE PROTEIN INSERTION EFFICIENCY FACTOR-RELATED"/>
    <property type="match status" value="1"/>
</dbReference>
<dbReference type="SUPFAM" id="SSF54427">
    <property type="entry name" value="NTF2-like"/>
    <property type="match status" value="1"/>
</dbReference>
<evidence type="ECO:0000259" key="3">
    <source>
        <dbReference type="Pfam" id="PF12680"/>
    </source>
</evidence>
<comment type="subcellular location">
    <subcellularLocation>
        <location evidence="1">Cell membrane</location>
        <topology evidence="1">Peripheral membrane protein</topology>
        <orientation evidence="1">Cytoplasmic side</orientation>
    </subcellularLocation>
</comment>
<comment type="similarity">
    <text evidence="1">Belongs to the UPF0161 family.</text>
</comment>
<comment type="caution">
    <text evidence="4">The sequence shown here is derived from an EMBL/GenBank/DDBJ whole genome shotgun (WGS) entry which is preliminary data.</text>
</comment>
<dbReference type="InterPro" id="IPR032710">
    <property type="entry name" value="NTF2-like_dom_sf"/>
</dbReference>
<dbReference type="InterPro" id="IPR002696">
    <property type="entry name" value="Membr_insert_effic_factor_YidD"/>
</dbReference>
<evidence type="ECO:0000313" key="4">
    <source>
        <dbReference type="EMBL" id="MBP1849975.1"/>
    </source>
</evidence>
<keyword evidence="5" id="KW-1185">Reference proteome</keyword>
<evidence type="ECO:0000313" key="5">
    <source>
        <dbReference type="Proteomes" id="UP000759443"/>
    </source>
</evidence>
<dbReference type="PANTHER" id="PTHR33383">
    <property type="entry name" value="MEMBRANE PROTEIN INSERTION EFFICIENCY FACTOR-RELATED"/>
    <property type="match status" value="1"/>
</dbReference>
<dbReference type="HAMAP" id="MF_00386">
    <property type="entry name" value="UPF0161_YidD"/>
    <property type="match status" value="1"/>
</dbReference>
<protein>
    <recommendedName>
        <fullName evidence="1">Putative membrane protein insertion efficiency factor</fullName>
    </recommendedName>
</protein>
<comment type="function">
    <text evidence="1">Could be involved in insertion of integral membrane proteins into the membrane.</text>
</comment>
<dbReference type="InterPro" id="IPR037401">
    <property type="entry name" value="SnoaL-like"/>
</dbReference>
<name>A0ABS4DWB1_9HYPH</name>
<feature type="region of interest" description="Disordered" evidence="2">
    <location>
        <begin position="1"/>
        <end position="20"/>
    </location>
</feature>
<gene>
    <name evidence="4" type="ORF">J2Z17_001396</name>
</gene>
<evidence type="ECO:0000256" key="1">
    <source>
        <dbReference type="HAMAP-Rule" id="MF_00386"/>
    </source>
</evidence>
<organism evidence="4 5">
    <name type="scientific">Rhizobium halophytocola</name>
    <dbReference type="NCBI Taxonomy" id="735519"/>
    <lineage>
        <taxon>Bacteria</taxon>
        <taxon>Pseudomonadati</taxon>
        <taxon>Pseudomonadota</taxon>
        <taxon>Alphaproteobacteria</taxon>
        <taxon>Hyphomicrobiales</taxon>
        <taxon>Rhizobiaceae</taxon>
        <taxon>Rhizobium/Agrobacterium group</taxon>
        <taxon>Rhizobium</taxon>
    </lineage>
</organism>
<dbReference type="Pfam" id="PF12680">
    <property type="entry name" value="SnoaL_2"/>
    <property type="match status" value="1"/>
</dbReference>
<feature type="compositionally biased region" description="Basic residues" evidence="2">
    <location>
        <begin position="1"/>
        <end position="14"/>
    </location>
</feature>
<sequence>MCAGDHHHHPRSRNHPGPYRKTPDRLLAMGLIRAYQLTFSSLIGQACRHQPTCSEYGYEAIGRHGLWQGGWLTLFRVGRCGPGGTWGFDPVPETLAGDMRWWAPWRLFRVGHKPVSSTREENQMSFDPAERLHLFHAAVNAIDYPVLQAMLAENAVYLSGGTGDLEGKAQIMAAFRKYFAAYPDQVAHDDRVERLGDREARSFWHLTATHAQTGAPMSRNGVETITFDERGLITTVVVEDLKDWK</sequence>
<dbReference type="SMART" id="SM01234">
    <property type="entry name" value="Haemolytic"/>
    <property type="match status" value="1"/>
</dbReference>
<evidence type="ECO:0000256" key="2">
    <source>
        <dbReference type="SAM" id="MobiDB-lite"/>
    </source>
</evidence>
<dbReference type="Gene3D" id="3.10.450.50">
    <property type="match status" value="1"/>
</dbReference>
<reference evidence="4 5" key="1">
    <citation type="submission" date="2021-03" db="EMBL/GenBank/DDBJ databases">
        <title>Genomic Encyclopedia of Type Strains, Phase IV (KMG-IV): sequencing the most valuable type-strain genomes for metagenomic binning, comparative biology and taxonomic classification.</title>
        <authorList>
            <person name="Goeker M."/>
        </authorList>
    </citation>
    <scope>NUCLEOTIDE SEQUENCE [LARGE SCALE GENOMIC DNA]</scope>
    <source>
        <strain evidence="4 5">DSM 21600</strain>
    </source>
</reference>